<dbReference type="OrthoDB" id="5419617at2759"/>
<evidence type="ECO:0000313" key="2">
    <source>
        <dbReference type="EMBL" id="CAH2242736.1"/>
    </source>
</evidence>
<evidence type="ECO:0000256" key="1">
    <source>
        <dbReference type="SAM" id="MobiDB-lite"/>
    </source>
</evidence>
<protein>
    <submittedName>
        <fullName evidence="2">Jg11894 protein</fullName>
    </submittedName>
</protein>
<sequence>MKRNAEVAICGTWLGEPMDVGDQRCWNRHTTDNATRTTRVSTTRVPCNHRVHEHDPNNGARGHTRHTTITPTHQRGSHNRCLKAYGLWKNTNTGHTKILSKEMTKCPQLEWICDKTRKRHVLNRSYKVTVEGNITYKTNTAAIDVYTDGSETNSGTGAGVYCPELNINIAQALGRNNSVF</sequence>
<feature type="region of interest" description="Disordered" evidence="1">
    <location>
        <begin position="49"/>
        <end position="76"/>
    </location>
</feature>
<name>A0A8S4RYQ7_9NEOP</name>
<keyword evidence="3" id="KW-1185">Reference proteome</keyword>
<evidence type="ECO:0000313" key="3">
    <source>
        <dbReference type="Proteomes" id="UP000838756"/>
    </source>
</evidence>
<dbReference type="EMBL" id="CAKXAJ010025676">
    <property type="protein sequence ID" value="CAH2242736.1"/>
    <property type="molecule type" value="Genomic_DNA"/>
</dbReference>
<dbReference type="AlphaFoldDB" id="A0A8S4RYQ7"/>
<comment type="caution">
    <text evidence="2">The sequence shown here is derived from an EMBL/GenBank/DDBJ whole genome shotgun (WGS) entry which is preliminary data.</text>
</comment>
<proteinExistence type="predicted"/>
<organism evidence="2 3">
    <name type="scientific">Pararge aegeria aegeria</name>
    <dbReference type="NCBI Taxonomy" id="348720"/>
    <lineage>
        <taxon>Eukaryota</taxon>
        <taxon>Metazoa</taxon>
        <taxon>Ecdysozoa</taxon>
        <taxon>Arthropoda</taxon>
        <taxon>Hexapoda</taxon>
        <taxon>Insecta</taxon>
        <taxon>Pterygota</taxon>
        <taxon>Neoptera</taxon>
        <taxon>Endopterygota</taxon>
        <taxon>Lepidoptera</taxon>
        <taxon>Glossata</taxon>
        <taxon>Ditrysia</taxon>
        <taxon>Papilionoidea</taxon>
        <taxon>Nymphalidae</taxon>
        <taxon>Satyrinae</taxon>
        <taxon>Satyrini</taxon>
        <taxon>Parargina</taxon>
        <taxon>Pararge</taxon>
    </lineage>
</organism>
<dbReference type="Proteomes" id="UP000838756">
    <property type="component" value="Unassembled WGS sequence"/>
</dbReference>
<reference evidence="2" key="1">
    <citation type="submission" date="2022-03" db="EMBL/GenBank/DDBJ databases">
        <authorList>
            <person name="Lindestad O."/>
        </authorList>
    </citation>
    <scope>NUCLEOTIDE SEQUENCE</scope>
</reference>
<gene>
    <name evidence="2" type="primary">jg11894</name>
    <name evidence="2" type="ORF">PAEG_LOCUS18973</name>
</gene>
<accession>A0A8S4RYQ7</accession>